<protein>
    <submittedName>
        <fullName evidence="2">Uncharacterized protein</fullName>
    </submittedName>
</protein>
<sequence>MGGTSRSRANKDSTFTSEIQQKRSRFEKWRHKTQVKNRNLMHVQRQFWKKFAVNLRIRSFKIGQTRTQQITQMAMDMKIKL</sequence>
<feature type="compositionally biased region" description="Polar residues" evidence="1">
    <location>
        <begin position="1"/>
        <end position="19"/>
    </location>
</feature>
<accession>A0A5J4U3D5</accession>
<evidence type="ECO:0000313" key="2">
    <source>
        <dbReference type="EMBL" id="KAA6365326.1"/>
    </source>
</evidence>
<proteinExistence type="predicted"/>
<organism evidence="2 3">
    <name type="scientific">Streblomastix strix</name>
    <dbReference type="NCBI Taxonomy" id="222440"/>
    <lineage>
        <taxon>Eukaryota</taxon>
        <taxon>Metamonada</taxon>
        <taxon>Preaxostyla</taxon>
        <taxon>Oxymonadida</taxon>
        <taxon>Streblomastigidae</taxon>
        <taxon>Streblomastix</taxon>
    </lineage>
</organism>
<evidence type="ECO:0000313" key="3">
    <source>
        <dbReference type="Proteomes" id="UP000324800"/>
    </source>
</evidence>
<name>A0A5J4U3D5_9EUKA</name>
<feature type="region of interest" description="Disordered" evidence="1">
    <location>
        <begin position="1"/>
        <end position="27"/>
    </location>
</feature>
<gene>
    <name evidence="2" type="ORF">EZS28_039146</name>
</gene>
<dbReference type="AlphaFoldDB" id="A0A5J4U3D5"/>
<dbReference type="Proteomes" id="UP000324800">
    <property type="component" value="Unassembled WGS sequence"/>
</dbReference>
<dbReference type="EMBL" id="SNRW01020575">
    <property type="protein sequence ID" value="KAA6365326.1"/>
    <property type="molecule type" value="Genomic_DNA"/>
</dbReference>
<feature type="non-terminal residue" evidence="2">
    <location>
        <position position="81"/>
    </location>
</feature>
<reference evidence="2 3" key="1">
    <citation type="submission" date="2019-03" db="EMBL/GenBank/DDBJ databases">
        <title>Single cell metagenomics reveals metabolic interactions within the superorganism composed of flagellate Streblomastix strix and complex community of Bacteroidetes bacteria on its surface.</title>
        <authorList>
            <person name="Treitli S.C."/>
            <person name="Kolisko M."/>
            <person name="Husnik F."/>
            <person name="Keeling P."/>
            <person name="Hampl V."/>
        </authorList>
    </citation>
    <scope>NUCLEOTIDE SEQUENCE [LARGE SCALE GENOMIC DNA]</scope>
    <source>
        <strain evidence="2">ST1C</strain>
    </source>
</reference>
<comment type="caution">
    <text evidence="2">The sequence shown here is derived from an EMBL/GenBank/DDBJ whole genome shotgun (WGS) entry which is preliminary data.</text>
</comment>
<evidence type="ECO:0000256" key="1">
    <source>
        <dbReference type="SAM" id="MobiDB-lite"/>
    </source>
</evidence>